<sequence>MAAKPASLANATKKPKYVPIPNTLREGWAEVTRSTPCSPESCRTSRFRVADELSRSVNLLLDVHDRRVGSTASNSSDSVDGDRNSAQDWGECQTGPRKASLQPTPKVALHQDMPRRSSTSRLFDSGGGRRSPHSSLGNLLTAVLSKTLRKK</sequence>
<dbReference type="Proteomes" id="UP000076858">
    <property type="component" value="Unassembled WGS sequence"/>
</dbReference>
<dbReference type="EMBL" id="LRGB01001530">
    <property type="protein sequence ID" value="KZS11831.1"/>
    <property type="molecule type" value="Genomic_DNA"/>
</dbReference>
<dbReference type="OrthoDB" id="10489147at2759"/>
<proteinExistence type="predicted"/>
<organism evidence="2 3">
    <name type="scientific">Daphnia magna</name>
    <dbReference type="NCBI Taxonomy" id="35525"/>
    <lineage>
        <taxon>Eukaryota</taxon>
        <taxon>Metazoa</taxon>
        <taxon>Ecdysozoa</taxon>
        <taxon>Arthropoda</taxon>
        <taxon>Crustacea</taxon>
        <taxon>Branchiopoda</taxon>
        <taxon>Diplostraca</taxon>
        <taxon>Cladocera</taxon>
        <taxon>Anomopoda</taxon>
        <taxon>Daphniidae</taxon>
        <taxon>Daphnia</taxon>
    </lineage>
</organism>
<name>A0A164UZV4_9CRUS</name>
<feature type="region of interest" description="Disordered" evidence="1">
    <location>
        <begin position="65"/>
        <end position="138"/>
    </location>
</feature>
<evidence type="ECO:0000256" key="1">
    <source>
        <dbReference type="SAM" id="MobiDB-lite"/>
    </source>
</evidence>
<evidence type="ECO:0000313" key="3">
    <source>
        <dbReference type="Proteomes" id="UP000076858"/>
    </source>
</evidence>
<reference evidence="2 3" key="1">
    <citation type="submission" date="2016-03" db="EMBL/GenBank/DDBJ databases">
        <title>EvidentialGene: Evidence-directed Construction of Genes on Genomes.</title>
        <authorList>
            <person name="Gilbert D.G."/>
            <person name="Choi J.-H."/>
            <person name="Mockaitis K."/>
            <person name="Colbourne J."/>
            <person name="Pfrender M."/>
        </authorList>
    </citation>
    <scope>NUCLEOTIDE SEQUENCE [LARGE SCALE GENOMIC DNA]</scope>
    <source>
        <strain evidence="2 3">Xinb3</strain>
        <tissue evidence="2">Complete organism</tissue>
    </source>
</reference>
<protein>
    <submittedName>
        <fullName evidence="2">Putative Nucleolar protein c7b</fullName>
    </submittedName>
</protein>
<evidence type="ECO:0000313" key="2">
    <source>
        <dbReference type="EMBL" id="KZS11831.1"/>
    </source>
</evidence>
<comment type="caution">
    <text evidence="2">The sequence shown here is derived from an EMBL/GenBank/DDBJ whole genome shotgun (WGS) entry which is preliminary data.</text>
</comment>
<dbReference type="AlphaFoldDB" id="A0A164UZV4"/>
<keyword evidence="3" id="KW-1185">Reference proteome</keyword>
<gene>
    <name evidence="2" type="ORF">APZ42_023384</name>
</gene>
<accession>A0A164UZV4</accession>